<dbReference type="GO" id="GO:0047611">
    <property type="term" value="F:acetylspermidine deacetylase activity"/>
    <property type="evidence" value="ECO:0007669"/>
    <property type="project" value="UniProtKB-EC"/>
</dbReference>
<comment type="caution">
    <text evidence="3">The sequence shown here is derived from an EMBL/GenBank/DDBJ whole genome shotgun (WGS) entry which is preliminary data.</text>
</comment>
<dbReference type="InterPro" id="IPR023696">
    <property type="entry name" value="Ureohydrolase_dom_sf"/>
</dbReference>
<comment type="similarity">
    <text evidence="1">Belongs to the histone deacetylase family.</text>
</comment>
<accession>A0A063Y5W5</accession>
<keyword evidence="4" id="KW-1185">Reference proteome</keyword>
<reference evidence="3 4" key="1">
    <citation type="journal article" date="2005" name="Int. J. Syst. Evol. Microbiol.">
        <title>Nitrincola lacisaponensis gen. nov., sp. nov., a novel alkaliphilic bacterium isolated from an alkaline, saline lake.</title>
        <authorList>
            <person name="Dimitriu P.A."/>
            <person name="Shukla S.K."/>
            <person name="Conradt J."/>
            <person name="Marquez M.C."/>
            <person name="Ventosa A."/>
            <person name="Maglia A."/>
            <person name="Peyton B.M."/>
            <person name="Pinkart H.C."/>
            <person name="Mormile M.R."/>
        </authorList>
    </citation>
    <scope>NUCLEOTIDE SEQUENCE [LARGE SCALE GENOMIC DNA]</scope>
    <source>
        <strain evidence="3 4">4CA</strain>
    </source>
</reference>
<protein>
    <submittedName>
        <fullName evidence="3">Acetylspermidine deacetylase</fullName>
        <ecNumber evidence="3">3.5.1.48</ecNumber>
    </submittedName>
</protein>
<evidence type="ECO:0000313" key="4">
    <source>
        <dbReference type="Proteomes" id="UP000027318"/>
    </source>
</evidence>
<dbReference type="PRINTS" id="PR01270">
    <property type="entry name" value="HDASUPER"/>
</dbReference>
<dbReference type="AlphaFoldDB" id="A0A063Y5W5"/>
<evidence type="ECO:0000313" key="3">
    <source>
        <dbReference type="EMBL" id="KDE40520.1"/>
    </source>
</evidence>
<evidence type="ECO:0000256" key="1">
    <source>
        <dbReference type="ARBA" id="ARBA00005947"/>
    </source>
</evidence>
<name>A0A063Y5W5_9GAMM</name>
<dbReference type="InterPro" id="IPR037138">
    <property type="entry name" value="His_deacetylse_dom_sf"/>
</dbReference>
<dbReference type="PANTHER" id="PTHR10625">
    <property type="entry name" value="HISTONE DEACETYLASE HDAC1-RELATED"/>
    <property type="match status" value="1"/>
</dbReference>
<dbReference type="InterPro" id="IPR023801">
    <property type="entry name" value="His_deacetylse_dom"/>
</dbReference>
<dbReference type="SUPFAM" id="SSF52768">
    <property type="entry name" value="Arginase/deacetylase"/>
    <property type="match status" value="1"/>
</dbReference>
<proteinExistence type="inferred from homology"/>
<dbReference type="GO" id="GO:0004407">
    <property type="term" value="F:histone deacetylase activity"/>
    <property type="evidence" value="ECO:0007669"/>
    <property type="project" value="TreeGrafter"/>
</dbReference>
<keyword evidence="3" id="KW-0378">Hydrolase</keyword>
<dbReference type="OrthoDB" id="9808367at2"/>
<dbReference type="Proteomes" id="UP000027318">
    <property type="component" value="Unassembled WGS sequence"/>
</dbReference>
<evidence type="ECO:0000259" key="2">
    <source>
        <dbReference type="Pfam" id="PF00850"/>
    </source>
</evidence>
<sequence length="307" mass="34113">MTTAYITHEDCLLHNMGPDHPESPVRLQAIRKVLERTGLMDHLDQLTAVPATPEQIQLAHAKLHQKKLEMKLPREGVVYTDEDTALCPHSLDAAQLAAGAVILATNRVLSGKANNAFCAVRPPGHHAEYNLPMGFCFFNNVAIGACHALLQPGIERVAVLDFDVHHCNGTVDIFKDRPEVLVCSTFQHPYYPERYCEIDRPNIINCPLPAHSANTLFRQAIENAWMPALEAHRPDIIFISAGFDAHKEDPLADLNLDEEDYRWVTQQILKIANTHSQGRVISVLEGGYNPVSLAFSVQAHLEVLAGF</sequence>
<dbReference type="CDD" id="cd11599">
    <property type="entry name" value="HDAC_classII_2"/>
    <property type="match status" value="1"/>
</dbReference>
<dbReference type="GO" id="GO:0040029">
    <property type="term" value="P:epigenetic regulation of gene expression"/>
    <property type="evidence" value="ECO:0007669"/>
    <property type="project" value="TreeGrafter"/>
</dbReference>
<dbReference type="STRING" id="267850.ADINL_1112"/>
<organism evidence="3 4">
    <name type="scientific">Nitrincola lacisaponensis</name>
    <dbReference type="NCBI Taxonomy" id="267850"/>
    <lineage>
        <taxon>Bacteria</taxon>
        <taxon>Pseudomonadati</taxon>
        <taxon>Pseudomonadota</taxon>
        <taxon>Gammaproteobacteria</taxon>
        <taxon>Oceanospirillales</taxon>
        <taxon>Oceanospirillaceae</taxon>
        <taxon>Nitrincola</taxon>
    </lineage>
</organism>
<dbReference type="Pfam" id="PF00850">
    <property type="entry name" value="Hist_deacetyl"/>
    <property type="match status" value="1"/>
</dbReference>
<gene>
    <name evidence="3" type="ORF">ADINL_1112</name>
</gene>
<dbReference type="PANTHER" id="PTHR10625:SF10">
    <property type="entry name" value="HISTONE DEACETYLASE HDAC1"/>
    <property type="match status" value="1"/>
</dbReference>
<dbReference type="Gene3D" id="3.40.800.20">
    <property type="entry name" value="Histone deacetylase domain"/>
    <property type="match status" value="1"/>
</dbReference>
<feature type="domain" description="Histone deacetylase" evidence="2">
    <location>
        <begin position="20"/>
        <end position="304"/>
    </location>
</feature>
<dbReference type="EC" id="3.5.1.48" evidence="3"/>
<dbReference type="RefSeq" id="WP_036544715.1">
    <property type="nucleotide sequence ID" value="NZ_JMSZ01000016.1"/>
</dbReference>
<dbReference type="EMBL" id="JMSZ01000016">
    <property type="protein sequence ID" value="KDE40520.1"/>
    <property type="molecule type" value="Genomic_DNA"/>
</dbReference>
<dbReference type="InterPro" id="IPR000286">
    <property type="entry name" value="HDACs"/>
</dbReference>